<dbReference type="AlphaFoldDB" id="A0A4Q1C849"/>
<protein>
    <recommendedName>
        <fullName evidence="4">Methyltransferase domain-containing protein</fullName>
    </recommendedName>
</protein>
<feature type="transmembrane region" description="Helical" evidence="1">
    <location>
        <begin position="485"/>
        <end position="505"/>
    </location>
</feature>
<reference evidence="2 3" key="1">
    <citation type="submission" date="2019-01" db="EMBL/GenBank/DDBJ databases">
        <title>Lacunisphaera sp. strain TWA-58.</title>
        <authorList>
            <person name="Chen W.-M."/>
        </authorList>
    </citation>
    <scope>NUCLEOTIDE SEQUENCE [LARGE SCALE GENOMIC DNA]</scope>
    <source>
        <strain evidence="2 3">TWA-58</strain>
    </source>
</reference>
<evidence type="ECO:0008006" key="4">
    <source>
        <dbReference type="Google" id="ProtNLM"/>
    </source>
</evidence>
<keyword evidence="1" id="KW-0472">Membrane</keyword>
<dbReference type="InterPro" id="IPR029063">
    <property type="entry name" value="SAM-dependent_MTases_sf"/>
</dbReference>
<dbReference type="Proteomes" id="UP000290218">
    <property type="component" value="Unassembled WGS sequence"/>
</dbReference>
<keyword evidence="1" id="KW-0812">Transmembrane</keyword>
<feature type="transmembrane region" description="Helical" evidence="1">
    <location>
        <begin position="47"/>
        <end position="69"/>
    </location>
</feature>
<feature type="transmembrane region" description="Helical" evidence="1">
    <location>
        <begin position="617"/>
        <end position="637"/>
    </location>
</feature>
<gene>
    <name evidence="2" type="ORF">ESB00_03705</name>
</gene>
<sequence>MVNSTWMADTRWAKEGRGALGQIGLVTFGILALELALIRWTSGQVRVFAYFNNLVLIASFLGMGLGVALGRKRPGLIHGLFPLLLLLALPLGFSDQLGLVHLRFPDHAITLWGGEQVAADPWMFARNLGIFCGLLALIVLVFVCAGAPLGILFARAKVLRAYTADLAGSLLGILGFTILSWLECGPAWWLVCGGLPFVLLTRRWWGALLLVGIVILGQFTARGVVYSPYNRIELVHNASLGIELQVNRDFHQYMFDLSDEVLAREDPRTPTLRELRQLYDLPFLVNEQRRSALIVGAGTGNDVQAALRNGYADITSVDIDARIIAIGKEMHPERPYDSPRVRPVVNDARAYFSSRDGRMFDVVCYGLLDSHAMSSAMSTLRLDNYVYTEEGIRAAWQRVSPEGHLSLSLSCMAGQWFVDRLFWTITKATGRKPLPLYSRLHGGTVTFIVPNEKAHLSQAELARRVAVGALMPMERTQTPSDDWPFLYITPGVFPWGYLIVLTLILTTTAATVRPVFGIGRGGAAFDWPLFLMGAAFLLIETRGVTSLSLLFGSTWVVNSAVFGGILTMVLLANLAVQRWQWQNPEPWFLALFAAVAFLYLFPVGWLNTLPMLPRGIIGGLLTGLPVGLAGVIVPLLLARAAQPAAALGANLLGAVLGGCLEYFSMLGGLRSTALMALVLYLTAFLLLRRKAAAVAA</sequence>
<name>A0A4Q1C849_9BACT</name>
<feature type="transmembrane region" description="Helical" evidence="1">
    <location>
        <begin position="128"/>
        <end position="154"/>
    </location>
</feature>
<keyword evidence="3" id="KW-1185">Reference proteome</keyword>
<dbReference type="Pfam" id="PF01564">
    <property type="entry name" value="Spermine_synth"/>
    <property type="match status" value="1"/>
</dbReference>
<feature type="transmembrane region" description="Helical" evidence="1">
    <location>
        <begin position="76"/>
        <end position="93"/>
    </location>
</feature>
<dbReference type="CDD" id="cd02440">
    <property type="entry name" value="AdoMet_MTases"/>
    <property type="match status" value="1"/>
</dbReference>
<feature type="transmembrane region" description="Helical" evidence="1">
    <location>
        <begin position="669"/>
        <end position="687"/>
    </location>
</feature>
<keyword evidence="1" id="KW-1133">Transmembrane helix</keyword>
<evidence type="ECO:0000256" key="1">
    <source>
        <dbReference type="SAM" id="Phobius"/>
    </source>
</evidence>
<evidence type="ECO:0000313" key="3">
    <source>
        <dbReference type="Proteomes" id="UP000290218"/>
    </source>
</evidence>
<organism evidence="2 3">
    <name type="scientific">Oleiharenicola lentus</name>
    <dbReference type="NCBI Taxonomy" id="2508720"/>
    <lineage>
        <taxon>Bacteria</taxon>
        <taxon>Pseudomonadati</taxon>
        <taxon>Verrucomicrobiota</taxon>
        <taxon>Opitutia</taxon>
        <taxon>Opitutales</taxon>
        <taxon>Opitutaceae</taxon>
        <taxon>Oleiharenicola</taxon>
    </lineage>
</organism>
<comment type="caution">
    <text evidence="2">The sequence shown here is derived from an EMBL/GenBank/DDBJ whole genome shotgun (WGS) entry which is preliminary data.</text>
</comment>
<feature type="transmembrane region" description="Helical" evidence="1">
    <location>
        <begin position="587"/>
        <end position="605"/>
    </location>
</feature>
<feature type="transmembrane region" description="Helical" evidence="1">
    <location>
        <begin position="203"/>
        <end position="221"/>
    </location>
</feature>
<dbReference type="SUPFAM" id="SSF53335">
    <property type="entry name" value="S-adenosyl-L-methionine-dependent methyltransferases"/>
    <property type="match status" value="1"/>
</dbReference>
<feature type="transmembrane region" description="Helical" evidence="1">
    <location>
        <begin position="166"/>
        <end position="191"/>
    </location>
</feature>
<dbReference type="RefSeq" id="WP_129046384.1">
    <property type="nucleotide sequence ID" value="NZ_SDHX01000001.1"/>
</dbReference>
<evidence type="ECO:0000313" key="2">
    <source>
        <dbReference type="EMBL" id="RXK55016.1"/>
    </source>
</evidence>
<feature type="transmembrane region" description="Helical" evidence="1">
    <location>
        <begin position="20"/>
        <end position="41"/>
    </location>
</feature>
<feature type="transmembrane region" description="Helical" evidence="1">
    <location>
        <begin position="555"/>
        <end position="575"/>
    </location>
</feature>
<dbReference type="Gene3D" id="3.40.50.150">
    <property type="entry name" value="Vaccinia Virus protein VP39"/>
    <property type="match status" value="1"/>
</dbReference>
<proteinExistence type="predicted"/>
<accession>A0A4Q1C849</accession>
<dbReference type="OrthoDB" id="100936at2"/>
<dbReference type="EMBL" id="SDHX01000001">
    <property type="protein sequence ID" value="RXK55016.1"/>
    <property type="molecule type" value="Genomic_DNA"/>
</dbReference>